<keyword evidence="2" id="KW-1185">Reference proteome</keyword>
<dbReference type="Proteomes" id="UP001148614">
    <property type="component" value="Unassembled WGS sequence"/>
</dbReference>
<dbReference type="VEuPathDB" id="FungiDB:F4678DRAFT_233953"/>
<organism evidence="1 2">
    <name type="scientific">Xylaria arbuscula</name>
    <dbReference type="NCBI Taxonomy" id="114810"/>
    <lineage>
        <taxon>Eukaryota</taxon>
        <taxon>Fungi</taxon>
        <taxon>Dikarya</taxon>
        <taxon>Ascomycota</taxon>
        <taxon>Pezizomycotina</taxon>
        <taxon>Sordariomycetes</taxon>
        <taxon>Xylariomycetidae</taxon>
        <taxon>Xylariales</taxon>
        <taxon>Xylariaceae</taxon>
        <taxon>Xylaria</taxon>
    </lineage>
</organism>
<evidence type="ECO:0000313" key="2">
    <source>
        <dbReference type="Proteomes" id="UP001148614"/>
    </source>
</evidence>
<sequence length="324" mass="37330">MATTAYTPDSGEPGIWLRFPKTEPTYENCFGKEYFRFFLYSCSTEVTGWSIIRNLELTALDLATLCHELLSEQRQKWQTQRPSGSPYHAEWSLKCLLMGPRRSQASPHVVIFTTDASLGEKIIDIIRKSGLFKDFPGWTCISLWSSIIDRTTASNLFNSPFFSLSPLTQSQRHIYLDMLWPKTSSYTLIDDARVSEQDTYFDYFDQDGNPAAAQNHVFAKFDDFFFIISALKGYWSQMSEEKQRFVDKRKIIMSTFHILTGFAAEIRWYPWNRLYIFKAMKSAAQMMSTGAVNEPQLLQPSTTPLSPPGSKLPLPFLRLTLHYC</sequence>
<dbReference type="EMBL" id="JANPWZ010000372">
    <property type="protein sequence ID" value="KAJ3577431.1"/>
    <property type="molecule type" value="Genomic_DNA"/>
</dbReference>
<evidence type="ECO:0000313" key="1">
    <source>
        <dbReference type="EMBL" id="KAJ3577431.1"/>
    </source>
</evidence>
<gene>
    <name evidence="1" type="ORF">NPX13_g3141</name>
</gene>
<reference evidence="1" key="1">
    <citation type="submission" date="2022-07" db="EMBL/GenBank/DDBJ databases">
        <title>Genome Sequence of Xylaria arbuscula.</title>
        <authorList>
            <person name="Buettner E."/>
        </authorList>
    </citation>
    <scope>NUCLEOTIDE SEQUENCE</scope>
    <source>
        <strain evidence="1">VT107</strain>
    </source>
</reference>
<name>A0A9W8NIS5_9PEZI</name>
<comment type="caution">
    <text evidence="1">The sequence shown here is derived from an EMBL/GenBank/DDBJ whole genome shotgun (WGS) entry which is preliminary data.</text>
</comment>
<proteinExistence type="predicted"/>
<accession>A0A9W8NIS5</accession>
<protein>
    <submittedName>
        <fullName evidence="1">Uncharacterized protein</fullName>
    </submittedName>
</protein>
<dbReference type="AlphaFoldDB" id="A0A9W8NIS5"/>